<comment type="caution">
    <text evidence="1">The sequence shown here is derived from an EMBL/GenBank/DDBJ whole genome shotgun (WGS) entry which is preliminary data.</text>
</comment>
<dbReference type="Proteomes" id="UP001595805">
    <property type="component" value="Unassembled WGS sequence"/>
</dbReference>
<proteinExistence type="predicted"/>
<dbReference type="EMBL" id="JBHRZS010000002">
    <property type="protein sequence ID" value="MFC3878641.1"/>
    <property type="molecule type" value="Genomic_DNA"/>
</dbReference>
<organism evidence="1 2">
    <name type="scientific">Algoriphagus namhaensis</name>
    <dbReference type="NCBI Taxonomy" id="915353"/>
    <lineage>
        <taxon>Bacteria</taxon>
        <taxon>Pseudomonadati</taxon>
        <taxon>Bacteroidota</taxon>
        <taxon>Cytophagia</taxon>
        <taxon>Cytophagales</taxon>
        <taxon>Cyclobacteriaceae</taxon>
        <taxon>Algoriphagus</taxon>
    </lineage>
</organism>
<dbReference type="RefSeq" id="WP_377902295.1">
    <property type="nucleotide sequence ID" value="NZ_JBHRZS010000002.1"/>
</dbReference>
<evidence type="ECO:0000313" key="2">
    <source>
        <dbReference type="Proteomes" id="UP001595805"/>
    </source>
</evidence>
<protein>
    <submittedName>
        <fullName evidence="1">Uncharacterized protein</fullName>
    </submittedName>
</protein>
<sequence length="126" mass="14823">MLLVFTQDEVQRLIQNFSKKKIKVDFPGENQLTLRHSGVKLHLFLTEVRPKGVTFFYKMNAVVNFILDKFLDLDKPGILWDKEADTIGIDLNQFLKDEKMSDFFLRQLLIDETKMILDFDLAEPKE</sequence>
<name>A0ABV8AP05_9BACT</name>
<evidence type="ECO:0000313" key="1">
    <source>
        <dbReference type="EMBL" id="MFC3878641.1"/>
    </source>
</evidence>
<reference evidence="2" key="1">
    <citation type="journal article" date="2019" name="Int. J. Syst. Evol. Microbiol.">
        <title>The Global Catalogue of Microorganisms (GCM) 10K type strain sequencing project: providing services to taxonomists for standard genome sequencing and annotation.</title>
        <authorList>
            <consortium name="The Broad Institute Genomics Platform"/>
            <consortium name="The Broad Institute Genome Sequencing Center for Infectious Disease"/>
            <person name="Wu L."/>
            <person name="Ma J."/>
        </authorList>
    </citation>
    <scope>NUCLEOTIDE SEQUENCE [LARGE SCALE GENOMIC DNA]</scope>
    <source>
        <strain evidence="2">CCUG 60523</strain>
    </source>
</reference>
<keyword evidence="2" id="KW-1185">Reference proteome</keyword>
<accession>A0ABV8AP05</accession>
<gene>
    <name evidence="1" type="ORF">ACFOSV_00545</name>
</gene>